<feature type="domain" description="PROP1-like PPR" evidence="3">
    <location>
        <begin position="385"/>
        <end position="524"/>
    </location>
</feature>
<keyword evidence="5" id="KW-1185">Reference proteome</keyword>
<dbReference type="InterPro" id="IPR002885">
    <property type="entry name" value="PPR_rpt"/>
</dbReference>
<dbReference type="Pfam" id="PF01535">
    <property type="entry name" value="PPR"/>
    <property type="match status" value="1"/>
</dbReference>
<dbReference type="InterPro" id="IPR011990">
    <property type="entry name" value="TPR-like_helical_dom_sf"/>
</dbReference>
<dbReference type="PANTHER" id="PTHR47003:SF2">
    <property type="entry name" value="OS01G0970900 PROTEIN"/>
    <property type="match status" value="1"/>
</dbReference>
<evidence type="ECO:0000256" key="1">
    <source>
        <dbReference type="ARBA" id="ARBA00022737"/>
    </source>
</evidence>
<dbReference type="PROSITE" id="PS51375">
    <property type="entry name" value="PPR"/>
    <property type="match status" value="5"/>
</dbReference>
<sequence length="661" mass="76356">MSQNPNNAINHINPQETFSKIPNISLNRKARAMNRAKLFHLSFGLSKSLSSIRISGLIRVKFTQVTHFSHFTQFHPNSLPKIPFFCNNLINFCRNLCSCSNPESFINVVLSNDWSNEIENQLEKLNPNLTHESVLYVLMQLNTNPQKSLDFFKWVCVKKGFCPSFSPYFILLRTLACEEFMDEFWNVLIEMKEKGFYIHFKAYSTINIKLTLNKLNKESVEWTKMYREMVEIDADNDHVKAVLSLIMSNDWGENLTILLKKKLSFPLKECILLRLIAEMWEQPLKALKFFEWIENCGGYVHDSVTYNAMAQTLATREYVNEFWDFVKQMRDRGYDIDIYTYTRSCKNLPNEYVVQLFEFMMDGPYRPSVQHTTGLLTKISQELEPDLDLVYRVFNKFVGAGHSPTKSFYGGLHKALCNLGKFDEAKKIVEDMRKSGYKPDNYTYSQEIFGLCKFGRLNKALKVLERMEVEGCVPNVKTWTLLIDCLIVANRMDLALSCFETMKAKNVCLSHETLSVLVKGFISNNKVLEAYRFFTELANIEGDLKPSLDTCRLMIEKLAKGGKVEEALNVLRLMKKLRYRVYPQPITSYISKCGTIGDAKRLLTVLSPNVKFLPKVYGKVIGAFYEQGRFSEVRDLVLSSPLNVREDDAIRKMFGSNQALK</sequence>
<feature type="repeat" description="PPR" evidence="2">
    <location>
        <begin position="547"/>
        <end position="581"/>
    </location>
</feature>
<dbReference type="InterPro" id="IPR044578">
    <property type="entry name" value="BIR6-like"/>
</dbReference>
<dbReference type="Proteomes" id="UP001443914">
    <property type="component" value="Unassembled WGS sequence"/>
</dbReference>
<proteinExistence type="predicted"/>
<dbReference type="EMBL" id="JBDFQZ010000002">
    <property type="protein sequence ID" value="KAK9747844.1"/>
    <property type="molecule type" value="Genomic_DNA"/>
</dbReference>
<dbReference type="Gene3D" id="1.25.40.10">
    <property type="entry name" value="Tetratricopeptide repeat domain"/>
    <property type="match status" value="3"/>
</dbReference>
<dbReference type="AlphaFoldDB" id="A0AAW1MIZ6"/>
<dbReference type="Pfam" id="PF17177">
    <property type="entry name" value="PPR_long"/>
    <property type="match status" value="1"/>
</dbReference>
<evidence type="ECO:0000313" key="4">
    <source>
        <dbReference type="EMBL" id="KAK9747844.1"/>
    </source>
</evidence>
<evidence type="ECO:0000256" key="2">
    <source>
        <dbReference type="PROSITE-ProRule" id="PRU00708"/>
    </source>
</evidence>
<dbReference type="GO" id="GO:0008380">
    <property type="term" value="P:RNA splicing"/>
    <property type="evidence" value="ECO:0007669"/>
    <property type="project" value="InterPro"/>
</dbReference>
<accession>A0AAW1MIZ6</accession>
<reference evidence="4" key="1">
    <citation type="submission" date="2024-03" db="EMBL/GenBank/DDBJ databases">
        <title>WGS assembly of Saponaria officinalis var. Norfolk2.</title>
        <authorList>
            <person name="Jenkins J."/>
            <person name="Shu S."/>
            <person name="Grimwood J."/>
            <person name="Barry K."/>
            <person name="Goodstein D."/>
            <person name="Schmutz J."/>
            <person name="Leebens-Mack J."/>
            <person name="Osbourn A."/>
        </authorList>
    </citation>
    <scope>NUCLEOTIDE SEQUENCE [LARGE SCALE GENOMIC DNA]</scope>
    <source>
        <strain evidence="4">JIC</strain>
    </source>
</reference>
<dbReference type="PANTHER" id="PTHR47003">
    <property type="entry name" value="OS01G0970900 PROTEIN"/>
    <property type="match status" value="1"/>
</dbReference>
<keyword evidence="1" id="KW-0677">Repeat</keyword>
<protein>
    <recommendedName>
        <fullName evidence="3">PROP1-like PPR domain-containing protein</fullName>
    </recommendedName>
</protein>
<feature type="repeat" description="PPR" evidence="2">
    <location>
        <begin position="475"/>
        <end position="509"/>
    </location>
</feature>
<dbReference type="NCBIfam" id="TIGR00756">
    <property type="entry name" value="PPR"/>
    <property type="match status" value="4"/>
</dbReference>
<dbReference type="InterPro" id="IPR033443">
    <property type="entry name" value="PROP1-like_PPR_dom"/>
</dbReference>
<comment type="caution">
    <text evidence="4">The sequence shown here is derived from an EMBL/GenBank/DDBJ whole genome shotgun (WGS) entry which is preliminary data.</text>
</comment>
<organism evidence="4 5">
    <name type="scientific">Saponaria officinalis</name>
    <name type="common">Common soapwort</name>
    <name type="synonym">Lychnis saponaria</name>
    <dbReference type="NCBI Taxonomy" id="3572"/>
    <lineage>
        <taxon>Eukaryota</taxon>
        <taxon>Viridiplantae</taxon>
        <taxon>Streptophyta</taxon>
        <taxon>Embryophyta</taxon>
        <taxon>Tracheophyta</taxon>
        <taxon>Spermatophyta</taxon>
        <taxon>Magnoliopsida</taxon>
        <taxon>eudicotyledons</taxon>
        <taxon>Gunneridae</taxon>
        <taxon>Pentapetalae</taxon>
        <taxon>Caryophyllales</taxon>
        <taxon>Caryophyllaceae</taxon>
        <taxon>Caryophylleae</taxon>
        <taxon>Saponaria</taxon>
    </lineage>
</organism>
<feature type="repeat" description="PPR" evidence="2">
    <location>
        <begin position="440"/>
        <end position="474"/>
    </location>
</feature>
<feature type="repeat" description="PPR" evidence="2">
    <location>
        <begin position="405"/>
        <end position="439"/>
    </location>
</feature>
<evidence type="ECO:0000313" key="5">
    <source>
        <dbReference type="Proteomes" id="UP001443914"/>
    </source>
</evidence>
<evidence type="ECO:0000259" key="3">
    <source>
        <dbReference type="Pfam" id="PF17177"/>
    </source>
</evidence>
<name>A0AAW1MIZ6_SAPOF</name>
<feature type="repeat" description="PPR" evidence="2">
    <location>
        <begin position="302"/>
        <end position="336"/>
    </location>
</feature>
<gene>
    <name evidence="4" type="ORF">RND81_02G018500</name>
</gene>